<dbReference type="InterPro" id="IPR050224">
    <property type="entry name" value="TALE_homeobox"/>
</dbReference>
<dbReference type="PROSITE" id="PS51213">
    <property type="entry name" value="ELK"/>
    <property type="match status" value="1"/>
</dbReference>
<feature type="domain" description="ELK" evidence="9">
    <location>
        <begin position="210"/>
        <end position="230"/>
    </location>
</feature>
<dbReference type="InterPro" id="IPR008422">
    <property type="entry name" value="KN_HD"/>
</dbReference>
<dbReference type="SMART" id="SM01255">
    <property type="entry name" value="KNOX1"/>
    <property type="match status" value="1"/>
</dbReference>
<evidence type="ECO:0000256" key="6">
    <source>
        <dbReference type="PROSITE-ProRule" id="PRU00559"/>
    </source>
</evidence>
<evidence type="ECO:0000259" key="8">
    <source>
        <dbReference type="PROSITE" id="PS50071"/>
    </source>
</evidence>
<dbReference type="GO" id="GO:0003677">
    <property type="term" value="F:DNA binding"/>
    <property type="evidence" value="ECO:0007669"/>
    <property type="project" value="UniProtKB-UniRule"/>
</dbReference>
<comment type="caution">
    <text evidence="10">The sequence shown here is derived from an EMBL/GenBank/DDBJ whole genome shotgun (WGS) entry which is preliminary data.</text>
</comment>
<feature type="compositionally biased region" description="Acidic residues" evidence="7">
    <location>
        <begin position="186"/>
        <end position="202"/>
    </location>
</feature>
<evidence type="ECO:0000256" key="3">
    <source>
        <dbReference type="ARBA" id="ARBA00023155"/>
    </source>
</evidence>
<dbReference type="SMART" id="SM00389">
    <property type="entry name" value="HOX"/>
    <property type="match status" value="1"/>
</dbReference>
<evidence type="ECO:0008006" key="12">
    <source>
        <dbReference type="Google" id="ProtNLM"/>
    </source>
</evidence>
<dbReference type="SMART" id="SM01188">
    <property type="entry name" value="ELK"/>
    <property type="match status" value="1"/>
</dbReference>
<dbReference type="PANTHER" id="PTHR11850">
    <property type="entry name" value="HOMEOBOX PROTEIN TRANSCRIPTION FACTORS"/>
    <property type="match status" value="1"/>
</dbReference>
<protein>
    <recommendedName>
        <fullName evidence="12">Homeobox domain-containing protein</fullName>
    </recommendedName>
</protein>
<dbReference type="SMART" id="SM01256">
    <property type="entry name" value="KNOX2"/>
    <property type="match status" value="1"/>
</dbReference>
<accession>A0A4S8IUB1</accession>
<dbReference type="FunFam" id="1.10.10.60:FF:000076">
    <property type="entry name" value="Homeobox protein knotted-1-like 2"/>
    <property type="match status" value="1"/>
</dbReference>
<feature type="DNA-binding region" description="Homeobox; TALE-type" evidence="5">
    <location>
        <begin position="231"/>
        <end position="294"/>
    </location>
</feature>
<dbReference type="EMBL" id="PYDT01000008">
    <property type="protein sequence ID" value="THU52325.1"/>
    <property type="molecule type" value="Genomic_DNA"/>
</dbReference>
<dbReference type="InterPro" id="IPR001356">
    <property type="entry name" value="HD"/>
</dbReference>
<dbReference type="AlphaFoldDB" id="A0A4S8IUB1"/>
<gene>
    <name evidence="10" type="ORF">C4D60_Mb10t02830</name>
</gene>
<dbReference type="InterPro" id="IPR005539">
    <property type="entry name" value="ELK_dom"/>
</dbReference>
<keyword evidence="2 5" id="KW-0238">DNA-binding</keyword>
<organism evidence="10 11">
    <name type="scientific">Musa balbisiana</name>
    <name type="common">Banana</name>
    <dbReference type="NCBI Taxonomy" id="52838"/>
    <lineage>
        <taxon>Eukaryota</taxon>
        <taxon>Viridiplantae</taxon>
        <taxon>Streptophyta</taxon>
        <taxon>Embryophyta</taxon>
        <taxon>Tracheophyta</taxon>
        <taxon>Spermatophyta</taxon>
        <taxon>Magnoliopsida</taxon>
        <taxon>Liliopsida</taxon>
        <taxon>Zingiberales</taxon>
        <taxon>Musaceae</taxon>
        <taxon>Musa</taxon>
    </lineage>
</organism>
<comment type="similarity">
    <text evidence="6">Belongs to the TALE/KNOX homeobox family.</text>
</comment>
<keyword evidence="4 5" id="KW-0539">Nucleus</keyword>
<keyword evidence="11" id="KW-1185">Reference proteome</keyword>
<evidence type="ECO:0000256" key="1">
    <source>
        <dbReference type="ARBA" id="ARBA00004123"/>
    </source>
</evidence>
<dbReference type="Gene3D" id="1.10.10.60">
    <property type="entry name" value="Homeodomain-like"/>
    <property type="match status" value="1"/>
</dbReference>
<keyword evidence="3 5" id="KW-0371">Homeobox</keyword>
<proteinExistence type="inferred from homology"/>
<dbReference type="Pfam" id="PF03791">
    <property type="entry name" value="KNOX2"/>
    <property type="match status" value="1"/>
</dbReference>
<dbReference type="GO" id="GO:0000981">
    <property type="term" value="F:DNA-binding transcription factor activity, RNA polymerase II-specific"/>
    <property type="evidence" value="ECO:0007669"/>
    <property type="project" value="InterPro"/>
</dbReference>
<dbReference type="PROSITE" id="PS50071">
    <property type="entry name" value="HOMEOBOX_2"/>
    <property type="match status" value="1"/>
</dbReference>
<dbReference type="SUPFAM" id="SSF46689">
    <property type="entry name" value="Homeodomain-like"/>
    <property type="match status" value="1"/>
</dbReference>
<evidence type="ECO:0000256" key="5">
    <source>
        <dbReference type="PROSITE-ProRule" id="PRU00108"/>
    </source>
</evidence>
<evidence type="ECO:0000313" key="10">
    <source>
        <dbReference type="EMBL" id="THU52325.1"/>
    </source>
</evidence>
<dbReference type="CDD" id="cd00086">
    <property type="entry name" value="homeodomain"/>
    <property type="match status" value="1"/>
</dbReference>
<name>A0A4S8IUB1_MUSBA</name>
<evidence type="ECO:0000313" key="11">
    <source>
        <dbReference type="Proteomes" id="UP000317650"/>
    </source>
</evidence>
<dbReference type="Pfam" id="PF03790">
    <property type="entry name" value="KNOX1"/>
    <property type="match status" value="1"/>
</dbReference>
<dbReference type="InterPro" id="IPR005540">
    <property type="entry name" value="KNOX1"/>
</dbReference>
<dbReference type="Pfam" id="PF03789">
    <property type="entry name" value="ELK"/>
    <property type="match status" value="1"/>
</dbReference>
<reference evidence="10 11" key="1">
    <citation type="journal article" date="2019" name="Nat. Plants">
        <title>Genome sequencing of Musa balbisiana reveals subgenome evolution and function divergence in polyploid bananas.</title>
        <authorList>
            <person name="Yao X."/>
        </authorList>
    </citation>
    <scope>NUCLEOTIDE SEQUENCE [LARGE SCALE GENOMIC DNA]</scope>
    <source>
        <strain evidence="11">cv. DH-PKW</strain>
        <tissue evidence="10">Leaves</tissue>
    </source>
</reference>
<feature type="region of interest" description="Disordered" evidence="7">
    <location>
        <begin position="183"/>
        <end position="207"/>
    </location>
</feature>
<dbReference type="Proteomes" id="UP000317650">
    <property type="component" value="Chromosome 10"/>
</dbReference>
<dbReference type="PROSITE" id="PS00027">
    <property type="entry name" value="HOMEOBOX_1"/>
    <property type="match status" value="1"/>
</dbReference>
<dbReference type="GO" id="GO:0005634">
    <property type="term" value="C:nucleus"/>
    <property type="evidence" value="ECO:0007669"/>
    <property type="project" value="UniProtKB-SubCell"/>
</dbReference>
<feature type="domain" description="Homeobox" evidence="8">
    <location>
        <begin position="230"/>
        <end position="293"/>
    </location>
</feature>
<feature type="region of interest" description="Disordered" evidence="7">
    <location>
        <begin position="1"/>
        <end position="66"/>
    </location>
</feature>
<sequence length="329" mass="37353">MEEFYHLGDSGSGGAFTTSPTPPQRAAVCRQSFRTPPLKTEAGPSQSQKRTIAMQEQGENSPSDVEEDIKAKIMSHPHYSTLVAAFTDCQKVGAPPEVVARLSTIARELASGPSCHNDTSDPDPELDQFMESYCDVLIKYREELTRPLQEAKDFLMKMESQFNALTDASTRGLFFTDENCEGFGSSEEDQNATGDDQVDPPESDPHADKELKHHLLKKYGGYLSRLRQELSKKKKKGKLPKDARQKLLNWWQLHYKWPYPSETEKVELAESTGLDQKQINNWFINQRKRHWKPSEDMQFVVMDGFYPQNASALYMEGQFMGDGIYRLGP</sequence>
<evidence type="ECO:0000259" key="9">
    <source>
        <dbReference type="PROSITE" id="PS51213"/>
    </source>
</evidence>
<evidence type="ECO:0000256" key="2">
    <source>
        <dbReference type="ARBA" id="ARBA00023125"/>
    </source>
</evidence>
<dbReference type="InterPro" id="IPR005541">
    <property type="entry name" value="KNOX2"/>
</dbReference>
<dbReference type="Pfam" id="PF05920">
    <property type="entry name" value="Homeobox_KN"/>
    <property type="match status" value="1"/>
</dbReference>
<dbReference type="STRING" id="52838.A0A4S8IUB1"/>
<dbReference type="InterPro" id="IPR009057">
    <property type="entry name" value="Homeodomain-like_sf"/>
</dbReference>
<evidence type="ECO:0000256" key="4">
    <source>
        <dbReference type="ARBA" id="ARBA00023242"/>
    </source>
</evidence>
<dbReference type="InterPro" id="IPR017970">
    <property type="entry name" value="Homeobox_CS"/>
</dbReference>
<comment type="subcellular location">
    <subcellularLocation>
        <location evidence="1 5">Nucleus</location>
    </subcellularLocation>
</comment>
<evidence type="ECO:0000256" key="7">
    <source>
        <dbReference type="SAM" id="MobiDB-lite"/>
    </source>
</evidence>